<dbReference type="PANTHER" id="PTHR10887">
    <property type="entry name" value="DNA2/NAM7 HELICASE FAMILY"/>
    <property type="match status" value="1"/>
</dbReference>
<accession>A0ABD0KI29</accession>
<feature type="compositionally biased region" description="Basic and acidic residues" evidence="6">
    <location>
        <begin position="797"/>
        <end position="813"/>
    </location>
</feature>
<dbReference type="InterPro" id="IPR047187">
    <property type="entry name" value="SF1_C_Upf1"/>
</dbReference>
<feature type="compositionally biased region" description="Acidic residues" evidence="6">
    <location>
        <begin position="180"/>
        <end position="189"/>
    </location>
</feature>
<evidence type="ECO:0000256" key="3">
    <source>
        <dbReference type="ARBA" id="ARBA00022806"/>
    </source>
</evidence>
<feature type="compositionally biased region" description="Basic and acidic residues" evidence="6">
    <location>
        <begin position="1525"/>
        <end position="1540"/>
    </location>
</feature>
<feature type="compositionally biased region" description="Polar residues" evidence="6">
    <location>
        <begin position="1340"/>
        <end position="1355"/>
    </location>
</feature>
<dbReference type="GO" id="GO:0004386">
    <property type="term" value="F:helicase activity"/>
    <property type="evidence" value="ECO:0007669"/>
    <property type="project" value="UniProtKB-KW"/>
</dbReference>
<feature type="compositionally biased region" description="Low complexity" evidence="6">
    <location>
        <begin position="1600"/>
        <end position="1624"/>
    </location>
</feature>
<dbReference type="GO" id="GO:0005694">
    <property type="term" value="C:chromosome"/>
    <property type="evidence" value="ECO:0007669"/>
    <property type="project" value="UniProtKB-ARBA"/>
</dbReference>
<feature type="compositionally biased region" description="Polar residues" evidence="6">
    <location>
        <begin position="221"/>
        <end position="233"/>
    </location>
</feature>
<reference evidence="9 10" key="1">
    <citation type="journal article" date="2023" name="Sci. Data">
        <title>Genome assembly of the Korean intertidal mud-creeper Batillaria attramentaria.</title>
        <authorList>
            <person name="Patra A.K."/>
            <person name="Ho P.T."/>
            <person name="Jun S."/>
            <person name="Lee S.J."/>
            <person name="Kim Y."/>
            <person name="Won Y.J."/>
        </authorList>
    </citation>
    <scope>NUCLEOTIDE SEQUENCE [LARGE SCALE GENOMIC DNA]</scope>
    <source>
        <strain evidence="9">Wonlab-2016</strain>
    </source>
</reference>
<dbReference type="CDD" id="cd18042">
    <property type="entry name" value="DEXXQc_SETX"/>
    <property type="match status" value="1"/>
</dbReference>
<feature type="region of interest" description="Disordered" evidence="6">
    <location>
        <begin position="29"/>
        <end position="138"/>
    </location>
</feature>
<feature type="compositionally biased region" description="Basic and acidic residues" evidence="6">
    <location>
        <begin position="862"/>
        <end position="872"/>
    </location>
</feature>
<dbReference type="GO" id="GO:0005524">
    <property type="term" value="F:ATP binding"/>
    <property type="evidence" value="ECO:0007669"/>
    <property type="project" value="UniProtKB-KW"/>
</dbReference>
<keyword evidence="1" id="KW-0547">Nucleotide-binding</keyword>
<feature type="compositionally biased region" description="Basic and acidic residues" evidence="6">
    <location>
        <begin position="1172"/>
        <end position="1185"/>
    </location>
</feature>
<keyword evidence="10" id="KW-1185">Reference proteome</keyword>
<feature type="coiled-coil region" evidence="5">
    <location>
        <begin position="2276"/>
        <end position="2303"/>
    </location>
</feature>
<protein>
    <submittedName>
        <fullName evidence="9">Uncharacterized protein</fullName>
    </submittedName>
</protein>
<feature type="domain" description="DNA2/NAM7 helicase helicase" evidence="7">
    <location>
        <begin position="2139"/>
        <end position="2404"/>
    </location>
</feature>
<feature type="region of interest" description="Disordered" evidence="6">
    <location>
        <begin position="1018"/>
        <end position="1454"/>
    </location>
</feature>
<feature type="region of interest" description="Disordered" evidence="6">
    <location>
        <begin position="664"/>
        <end position="972"/>
    </location>
</feature>
<dbReference type="GO" id="GO:0016787">
    <property type="term" value="F:hydrolase activity"/>
    <property type="evidence" value="ECO:0007669"/>
    <property type="project" value="UniProtKB-KW"/>
</dbReference>
<feature type="compositionally biased region" description="Acidic residues" evidence="6">
    <location>
        <begin position="758"/>
        <end position="771"/>
    </location>
</feature>
<feature type="compositionally biased region" description="Polar residues" evidence="6">
    <location>
        <begin position="414"/>
        <end position="426"/>
    </location>
</feature>
<name>A0ABD0KI29_9CAEN</name>
<feature type="compositionally biased region" description="Low complexity" evidence="6">
    <location>
        <begin position="78"/>
        <end position="90"/>
    </location>
</feature>
<evidence type="ECO:0000256" key="1">
    <source>
        <dbReference type="ARBA" id="ARBA00022741"/>
    </source>
</evidence>
<dbReference type="PANTHER" id="PTHR10887:SF495">
    <property type="entry name" value="HELICASE SENATAXIN ISOFORM X1-RELATED"/>
    <property type="match status" value="1"/>
</dbReference>
<feature type="region of interest" description="Disordered" evidence="6">
    <location>
        <begin position="1842"/>
        <end position="1862"/>
    </location>
</feature>
<dbReference type="InterPro" id="IPR027417">
    <property type="entry name" value="P-loop_NTPase"/>
</dbReference>
<feature type="compositionally biased region" description="Low complexity" evidence="6">
    <location>
        <begin position="121"/>
        <end position="138"/>
    </location>
</feature>
<feature type="compositionally biased region" description="Basic and acidic residues" evidence="6">
    <location>
        <begin position="669"/>
        <end position="689"/>
    </location>
</feature>
<feature type="compositionally biased region" description="Basic and acidic residues" evidence="6">
    <location>
        <begin position="1488"/>
        <end position="1502"/>
    </location>
</feature>
<feature type="compositionally biased region" description="Basic and acidic residues" evidence="6">
    <location>
        <begin position="1041"/>
        <end position="1050"/>
    </location>
</feature>
<feature type="compositionally biased region" description="Basic and acidic residues" evidence="6">
    <location>
        <begin position="1551"/>
        <end position="1568"/>
    </location>
</feature>
<feature type="compositionally biased region" description="Basic and acidic residues" evidence="6">
    <location>
        <begin position="733"/>
        <end position="743"/>
    </location>
</feature>
<feature type="region of interest" description="Disordered" evidence="6">
    <location>
        <begin position="253"/>
        <end position="643"/>
    </location>
</feature>
<dbReference type="Gene3D" id="3.40.50.300">
    <property type="entry name" value="P-loop containing nucleotide triphosphate hydrolases"/>
    <property type="match status" value="2"/>
</dbReference>
<evidence type="ECO:0000313" key="10">
    <source>
        <dbReference type="Proteomes" id="UP001519460"/>
    </source>
</evidence>
<dbReference type="InterPro" id="IPR041677">
    <property type="entry name" value="DNA2/NAM7_AAA_11"/>
</dbReference>
<keyword evidence="5" id="KW-0175">Coiled coil</keyword>
<feature type="compositionally biased region" description="Basic and acidic residues" evidence="6">
    <location>
        <begin position="1276"/>
        <end position="1288"/>
    </location>
</feature>
<comment type="caution">
    <text evidence="9">The sequence shown here is derived from an EMBL/GenBank/DDBJ whole genome shotgun (WGS) entry which is preliminary data.</text>
</comment>
<evidence type="ECO:0000256" key="4">
    <source>
        <dbReference type="ARBA" id="ARBA00022840"/>
    </source>
</evidence>
<evidence type="ECO:0000259" key="7">
    <source>
        <dbReference type="Pfam" id="PF13086"/>
    </source>
</evidence>
<feature type="compositionally biased region" description="Basic and acidic residues" evidence="6">
    <location>
        <begin position="335"/>
        <end position="346"/>
    </location>
</feature>
<dbReference type="EMBL" id="JACVVK020000176">
    <property type="protein sequence ID" value="KAK7486591.1"/>
    <property type="molecule type" value="Genomic_DNA"/>
</dbReference>
<feature type="domain" description="DNA2/NAM7 helicase-like C-terminal" evidence="8">
    <location>
        <begin position="2413"/>
        <end position="2606"/>
    </location>
</feature>
<keyword evidence="2" id="KW-0378">Hydrolase</keyword>
<dbReference type="CDD" id="cd18808">
    <property type="entry name" value="SF1_C_Upf1"/>
    <property type="match status" value="1"/>
</dbReference>
<feature type="compositionally biased region" description="Acidic residues" evidence="6">
    <location>
        <begin position="906"/>
        <end position="917"/>
    </location>
</feature>
<feature type="compositionally biased region" description="Basic and acidic residues" evidence="6">
    <location>
        <begin position="1374"/>
        <end position="1385"/>
    </location>
</feature>
<feature type="compositionally biased region" description="Low complexity" evidence="6">
    <location>
        <begin position="492"/>
        <end position="510"/>
    </location>
</feature>
<feature type="region of interest" description="Disordered" evidence="6">
    <location>
        <begin position="157"/>
        <end position="240"/>
    </location>
</feature>
<feature type="compositionally biased region" description="Acidic residues" evidence="6">
    <location>
        <begin position="710"/>
        <end position="727"/>
    </location>
</feature>
<feature type="compositionally biased region" description="Basic and acidic residues" evidence="6">
    <location>
        <begin position="400"/>
        <end position="409"/>
    </location>
</feature>
<evidence type="ECO:0000256" key="5">
    <source>
        <dbReference type="SAM" id="Coils"/>
    </source>
</evidence>
<evidence type="ECO:0000259" key="8">
    <source>
        <dbReference type="Pfam" id="PF13087"/>
    </source>
</evidence>
<feature type="compositionally biased region" description="Acidic residues" evidence="6">
    <location>
        <begin position="690"/>
        <end position="700"/>
    </location>
</feature>
<feature type="region of interest" description="Disordered" evidence="6">
    <location>
        <begin position="1467"/>
        <end position="1823"/>
    </location>
</feature>
<feature type="compositionally biased region" description="Basic and acidic residues" evidence="6">
    <location>
        <begin position="945"/>
        <end position="954"/>
    </location>
</feature>
<feature type="compositionally biased region" description="Basic and acidic residues" evidence="6">
    <location>
        <begin position="1085"/>
        <end position="1097"/>
    </location>
</feature>
<dbReference type="Proteomes" id="UP001519460">
    <property type="component" value="Unassembled WGS sequence"/>
</dbReference>
<dbReference type="InterPro" id="IPR041679">
    <property type="entry name" value="DNA2/NAM7-like_C"/>
</dbReference>
<feature type="compositionally biased region" description="Polar residues" evidence="6">
    <location>
        <begin position="1790"/>
        <end position="1804"/>
    </location>
</feature>
<organism evidence="9 10">
    <name type="scientific">Batillaria attramentaria</name>
    <dbReference type="NCBI Taxonomy" id="370345"/>
    <lineage>
        <taxon>Eukaryota</taxon>
        <taxon>Metazoa</taxon>
        <taxon>Spiralia</taxon>
        <taxon>Lophotrochozoa</taxon>
        <taxon>Mollusca</taxon>
        <taxon>Gastropoda</taxon>
        <taxon>Caenogastropoda</taxon>
        <taxon>Sorbeoconcha</taxon>
        <taxon>Cerithioidea</taxon>
        <taxon>Batillariidae</taxon>
        <taxon>Batillaria</taxon>
    </lineage>
</organism>
<gene>
    <name evidence="9" type="ORF">BaRGS_00022116</name>
</gene>
<dbReference type="Pfam" id="PF13086">
    <property type="entry name" value="AAA_11"/>
    <property type="match status" value="1"/>
</dbReference>
<feature type="compositionally biased region" description="Acidic residues" evidence="6">
    <location>
        <begin position="557"/>
        <end position="566"/>
    </location>
</feature>
<keyword evidence="3" id="KW-0347">Helicase</keyword>
<sequence>MDTDSDEDDFFHTISDTLREKKLRGLSSQLNHSQALGSQRAVVPKTKNSGFQKSGALVSKDGGRGRGGVTRSTAPVRSGASVSDSSSASDKPLMISLVGNKRKHSDSKPAGSDDRATLSGEETTVQETTSCVETVSETDFGSDGEVAVRTVTSAAISEAARRDSVSVRTTCCTEELSSTDPDDEDSYDSEDWRFSRQYKPESTSSRTGQAGTGGKREPLRTGNNNHHVNSAKDTSVGAPLPQEAAALIDWQGSESSHLEIEREDELLLPTVKAPKRRRFSNVSRLNTSDSEKKPYQGPRKRYATTQKHSKLSYSRESSSSEADIESADSDAAAEAETHRRPVHEMCAEPVGSKQVEDDDDTLEHSQSQMSPNLFDPVEQVRGKYGDAVHPSGSSGQSDSQQKDNSDKPARIRSRSVSQESCNSSDTVDPDTEPAVVPAHLTSADSDATQPYMFSDEEDTQVPPSLLSVPSVPSIIKKQESGQSLPPPSLTKITSSVISDSSSSSTSASASKWPELSRAARALNRLGSGSEPETLSVAGKTVAEKTGARACNSVAESAGDDEPDENSCEAMQSQPLFDELPVQKPQSLDSEIIPNVLHTDRGLLPTAAEKDSTPTPPASDSKRTSEGCVGSTVSEAVTDSRPCYTQEEDAVMVFDSDEEEMFSSFTQVQVKKEMFSDEEDSRWSDDTGETHEEDDGDDAEGDIAGKKDDRDNPEDDDIKMLSDDDDDLIMASAEVEKRNKHYSESVHGVSSVFDVPTLTDDEPLLLSEEEDEKDKQPLRSADYARSAYDTPTLVDDDLVQKSDEEDEKDKHSDAETASAYDLPTLVDDSSGATDADPDDDPYLLSTLIDEDGSWDNDTAAEVKNAEKKEKAKTETATTDATSTERTDKQGRLLGQGEEQTKEKTAEVDDLDDGMDDDLYMAATQVDSPDAASPTRTDSVDLPLEPEQERKNRVDVDQAEQDSMPRKKKQTARKTLRFRSKQVFANLVVKSEWLKTHRSISLKALARTGDTAATIDLTQDSDAEESAVTEKHSPPAAVVVGDAKPRQAEEASKTTQDLINGRDTDHISNAKPAETEAGPKHTRRQSNSRDGELRKDAKPAETSSRYRRRRSSSGDSDLLSAEEPAEHETTSKRRHHRSSSTESDLFVDAKHAETNTPSKRTRHRSSSGDSDLFDDAKPKHAETEAVKKNRRHCSSSGDDNPLGDVLSEKSESTSKQRCDRSQSGHNEFLLPTEDISRNRELEDPDENDFDPYMAATQLDEDPYMAMTQVDMELLSDSDGNRDETNDIRDDDKDEGVEPVEKNDESKDDDVDMKDGVYGQSDKSGGSVSAEKASAVEQITPVRISSNEGDINTGSGKTFENARQKLAAIGQRMRVTKTIEIDPRPENRRRGKHRGLQQKLCNAEPQPAQIVDPKPPSSSKPAVQLPGRKRRRNSSEAIVPGISEARRQMEERSKRAIVNPIAAGVNWRRKSAQVVVPDADTDVELPSTQEVSKDRRGTLKERDPRQGSLSAKARPSAEHKQRTAPGESSERFAHRHHDDESKGRHIAGSSQKHKAGDKSRQERGHGEHGNVDRLTGSRGHNSSKVQHKGAPSKPQEGKDGSTKHSTSSNTSHQNKIGTAASSSSGAAKQAHFSGRSGLGGAGNGLLQQEYEARKKRQPAHKERSSSVDSPQPPEDSFSRSRALGSHAYPPNPRGPSGVRDAGEFSRNTPHLTAVASKGKPEEPLHRQPAHSGFPAGRQQREESPRPGIGGREHSNVVSPTGRHRRASQESERPGVSGIGGSVDLTTSRKRHASQGSQIPGILTSSSAKDPRLRTAQKSVRFDIPEQVPATSLPSSVLLQKRPAPLQERQQVAARGPPSMSLQPADPQTLLQEDDLLTRLLKWSPMWLEEYERAVAGNSPNSLPPVVDKSRVYPLVTTYEDIGEYQQICFTLMLLELWEEIFRSWKERKAKPQPCQVVFTDTIRCKNMEQIMFCWKGLLTQEQYRRKLYPVEGDVVSIRMFGVNLLQGSAAVKSGQTQPPETWIEQFAFVERSDVQECRNRHELSNKWPQLGNHPAFAAPMGDLFVLNVTLKLRYRKFAPTSREIVTLWNLGSVVSAMRRFHALRALPRSLLMRDILKPTRHVYHHQYPKTNQPVLMTGENNFNEKQIQVIKSVAAAMLQPFNLPRICLLQGPPGTGKSHVIVGLVLRILQESQNKARICLAAPSNAAADELLKLSALRIGSCSSAELKDYLWERVVEKEKNEEISRRKLQNVPKSVELEYRRIQTRIQDTMVKINLHQKKENLKQKEQCQRELADLKKKQAQFKKSLISGQREITLTSAEASMITEKVLLDANIVCGTLNSFGSSRIVNILRRKLREQNRYQSHFTCAIIDEATQATELDCLIPLQFGMTKLVLVGDPNQLPPTVLSMKAQSMNYGLSLFERLYNHFKDEGEKGVTDAVMMLDTQYRMDPAICQFPNSYIYSGLLHTPRQIKENCLRFALQPYRLFDIEDGQEKLSQSGSLCNELEAECTAVLCEELLKMGASFHTNNIGIICPYASQKRLVCKRLCERGLSNIEVNTVDGFQGREKHIIILSCVRARSTTGGIGFMADRRRMNVALTRAKYALYIIGHLQSLRTDRDWKELIHDAERKERQVALKVPSLEAFPDIIRRHCFKPEVLQKLEGKKRLLQSQ</sequence>
<feature type="compositionally biased region" description="Basic and acidic residues" evidence="6">
    <location>
        <begin position="1058"/>
        <end position="1077"/>
    </location>
</feature>
<evidence type="ECO:0000256" key="6">
    <source>
        <dbReference type="SAM" id="MobiDB-lite"/>
    </source>
</evidence>
<feature type="compositionally biased region" description="Basic and acidic residues" evidence="6">
    <location>
        <begin position="1204"/>
        <end position="1220"/>
    </location>
</feature>
<feature type="compositionally biased region" description="Basic residues" evidence="6">
    <location>
        <begin position="298"/>
        <end position="310"/>
    </location>
</feature>
<feature type="compositionally biased region" description="Basic and acidic residues" evidence="6">
    <location>
        <begin position="1441"/>
        <end position="1451"/>
    </location>
</feature>
<feature type="compositionally biased region" description="Acidic residues" evidence="6">
    <location>
        <begin position="322"/>
        <end position="333"/>
    </location>
</feature>
<dbReference type="InterPro" id="IPR045055">
    <property type="entry name" value="DNA2/NAM7-like"/>
</dbReference>
<evidence type="ECO:0000256" key="2">
    <source>
        <dbReference type="ARBA" id="ARBA00022801"/>
    </source>
</evidence>
<feature type="compositionally biased region" description="Basic and acidic residues" evidence="6">
    <location>
        <begin position="1735"/>
        <end position="1751"/>
    </location>
</feature>
<dbReference type="FunFam" id="3.40.50.300:FF:000326">
    <property type="entry name" value="P-loop containing nucleoside triphosphate hydrolase"/>
    <property type="match status" value="1"/>
</dbReference>
<proteinExistence type="predicted"/>
<feature type="compositionally biased region" description="Polar residues" evidence="6">
    <location>
        <begin position="166"/>
        <end position="176"/>
    </location>
</feature>
<evidence type="ECO:0000313" key="9">
    <source>
        <dbReference type="EMBL" id="KAK7486591.1"/>
    </source>
</evidence>
<feature type="compositionally biased region" description="Low complexity" evidence="6">
    <location>
        <begin position="461"/>
        <end position="473"/>
    </location>
</feature>
<keyword evidence="4" id="KW-0067">ATP-binding</keyword>
<dbReference type="SUPFAM" id="SSF52540">
    <property type="entry name" value="P-loop containing nucleoside triphosphate hydrolases"/>
    <property type="match status" value="1"/>
</dbReference>
<feature type="compositionally biased region" description="Polar residues" evidence="6">
    <location>
        <begin position="200"/>
        <end position="209"/>
    </location>
</feature>
<dbReference type="Pfam" id="PF13087">
    <property type="entry name" value="AAA_12"/>
    <property type="match status" value="1"/>
</dbReference>